<dbReference type="Proteomes" id="UP001194468">
    <property type="component" value="Unassembled WGS sequence"/>
</dbReference>
<comment type="caution">
    <text evidence="1">The sequence shown here is derived from an EMBL/GenBank/DDBJ whole genome shotgun (WGS) entry which is preliminary data.</text>
</comment>
<accession>A0AAD4BVB6</accession>
<name>A0AAD4BVB6_BOLED</name>
<sequence>MLENSMILRQRKLEMKNMQKAIITRLNQVNLYQLSFSQISEALVANVQLEESSEEDTPEYMGRKHIHTCTTSSQKLSSKPVLPFIIRKVKHRRTCTSRASFEGPSDTDKYKYEVELVDDSIAAEGNLHSFRMELFFIESDGNLLEKDLWSVLFLMKTAKTAC</sequence>
<evidence type="ECO:0000313" key="1">
    <source>
        <dbReference type="EMBL" id="KAF8440923.1"/>
    </source>
</evidence>
<organism evidence="1 2">
    <name type="scientific">Boletus edulis BED1</name>
    <dbReference type="NCBI Taxonomy" id="1328754"/>
    <lineage>
        <taxon>Eukaryota</taxon>
        <taxon>Fungi</taxon>
        <taxon>Dikarya</taxon>
        <taxon>Basidiomycota</taxon>
        <taxon>Agaricomycotina</taxon>
        <taxon>Agaricomycetes</taxon>
        <taxon>Agaricomycetidae</taxon>
        <taxon>Boletales</taxon>
        <taxon>Boletineae</taxon>
        <taxon>Boletaceae</taxon>
        <taxon>Boletoideae</taxon>
        <taxon>Boletus</taxon>
    </lineage>
</organism>
<reference evidence="1" key="2">
    <citation type="journal article" date="2020" name="Nat. Commun.">
        <title>Large-scale genome sequencing of mycorrhizal fungi provides insights into the early evolution of symbiotic traits.</title>
        <authorList>
            <person name="Miyauchi S."/>
            <person name="Kiss E."/>
            <person name="Kuo A."/>
            <person name="Drula E."/>
            <person name="Kohler A."/>
            <person name="Sanchez-Garcia M."/>
            <person name="Morin E."/>
            <person name="Andreopoulos B."/>
            <person name="Barry K.W."/>
            <person name="Bonito G."/>
            <person name="Buee M."/>
            <person name="Carver A."/>
            <person name="Chen C."/>
            <person name="Cichocki N."/>
            <person name="Clum A."/>
            <person name="Culley D."/>
            <person name="Crous P.W."/>
            <person name="Fauchery L."/>
            <person name="Girlanda M."/>
            <person name="Hayes R.D."/>
            <person name="Keri Z."/>
            <person name="LaButti K."/>
            <person name="Lipzen A."/>
            <person name="Lombard V."/>
            <person name="Magnuson J."/>
            <person name="Maillard F."/>
            <person name="Murat C."/>
            <person name="Nolan M."/>
            <person name="Ohm R.A."/>
            <person name="Pangilinan J."/>
            <person name="Pereira M.F."/>
            <person name="Perotto S."/>
            <person name="Peter M."/>
            <person name="Pfister S."/>
            <person name="Riley R."/>
            <person name="Sitrit Y."/>
            <person name="Stielow J.B."/>
            <person name="Szollosi G."/>
            <person name="Zifcakova L."/>
            <person name="Stursova M."/>
            <person name="Spatafora J.W."/>
            <person name="Tedersoo L."/>
            <person name="Vaario L.M."/>
            <person name="Yamada A."/>
            <person name="Yan M."/>
            <person name="Wang P."/>
            <person name="Xu J."/>
            <person name="Bruns T."/>
            <person name="Baldrian P."/>
            <person name="Vilgalys R."/>
            <person name="Dunand C."/>
            <person name="Henrissat B."/>
            <person name="Grigoriev I.V."/>
            <person name="Hibbett D."/>
            <person name="Nagy L.G."/>
            <person name="Martin F.M."/>
        </authorList>
    </citation>
    <scope>NUCLEOTIDE SEQUENCE</scope>
    <source>
        <strain evidence="1">BED1</strain>
    </source>
</reference>
<keyword evidence="2" id="KW-1185">Reference proteome</keyword>
<reference evidence="1" key="1">
    <citation type="submission" date="2019-10" db="EMBL/GenBank/DDBJ databases">
        <authorList>
            <consortium name="DOE Joint Genome Institute"/>
            <person name="Kuo A."/>
            <person name="Miyauchi S."/>
            <person name="Kiss E."/>
            <person name="Drula E."/>
            <person name="Kohler A."/>
            <person name="Sanchez-Garcia M."/>
            <person name="Andreopoulos B."/>
            <person name="Barry K.W."/>
            <person name="Bonito G."/>
            <person name="Buee M."/>
            <person name="Carver A."/>
            <person name="Chen C."/>
            <person name="Cichocki N."/>
            <person name="Clum A."/>
            <person name="Culley D."/>
            <person name="Crous P.W."/>
            <person name="Fauchery L."/>
            <person name="Girlanda M."/>
            <person name="Hayes R."/>
            <person name="Keri Z."/>
            <person name="LaButti K."/>
            <person name="Lipzen A."/>
            <person name="Lombard V."/>
            <person name="Magnuson J."/>
            <person name="Maillard F."/>
            <person name="Morin E."/>
            <person name="Murat C."/>
            <person name="Nolan M."/>
            <person name="Ohm R."/>
            <person name="Pangilinan J."/>
            <person name="Pereira M."/>
            <person name="Perotto S."/>
            <person name="Peter M."/>
            <person name="Riley R."/>
            <person name="Sitrit Y."/>
            <person name="Stielow B."/>
            <person name="Szollosi G."/>
            <person name="Zifcakova L."/>
            <person name="Stursova M."/>
            <person name="Spatafora J.W."/>
            <person name="Tedersoo L."/>
            <person name="Vaario L.-M."/>
            <person name="Yamada A."/>
            <person name="Yan M."/>
            <person name="Wang P."/>
            <person name="Xu J."/>
            <person name="Bruns T."/>
            <person name="Baldrian P."/>
            <person name="Vilgalys R."/>
            <person name="Henrissat B."/>
            <person name="Grigoriev I.V."/>
            <person name="Hibbett D."/>
            <person name="Nagy L.G."/>
            <person name="Martin F.M."/>
        </authorList>
    </citation>
    <scope>NUCLEOTIDE SEQUENCE</scope>
    <source>
        <strain evidence="1">BED1</strain>
    </source>
</reference>
<dbReference type="EMBL" id="WHUW01000011">
    <property type="protein sequence ID" value="KAF8440923.1"/>
    <property type="molecule type" value="Genomic_DNA"/>
</dbReference>
<dbReference type="AlphaFoldDB" id="A0AAD4BVB6"/>
<proteinExistence type="predicted"/>
<evidence type="ECO:0000313" key="2">
    <source>
        <dbReference type="Proteomes" id="UP001194468"/>
    </source>
</evidence>
<gene>
    <name evidence="1" type="ORF">L210DRAFT_3503814</name>
</gene>
<protein>
    <submittedName>
        <fullName evidence="1">Uncharacterized protein</fullName>
    </submittedName>
</protein>